<dbReference type="STRING" id="1445510.YC6258_03102"/>
<dbReference type="EMBL" id="CP007142">
    <property type="protein sequence ID" value="AJQ95138.1"/>
    <property type="molecule type" value="Genomic_DNA"/>
</dbReference>
<keyword evidence="2" id="KW-1185">Reference proteome</keyword>
<proteinExistence type="predicted"/>
<evidence type="ECO:0000313" key="1">
    <source>
        <dbReference type="EMBL" id="AJQ95138.1"/>
    </source>
</evidence>
<dbReference type="AlphaFoldDB" id="A0A0C5VP17"/>
<sequence>MISIADDNSETGGHGDEESEELYKNKSRFLVEMYLCAVIVWTIEFGQGNGCLRYYEGLR</sequence>
<dbReference type="Proteomes" id="UP000032266">
    <property type="component" value="Chromosome"/>
</dbReference>
<dbReference type="KEGG" id="gsn:YC6258_03102"/>
<gene>
    <name evidence="1" type="ORF">YC6258_03102</name>
</gene>
<name>A0A0C5VP17_9GAMM</name>
<dbReference type="HOGENOM" id="CLU_2954064_0_0_6"/>
<organism evidence="1 2">
    <name type="scientific">Gynuella sunshinyii YC6258</name>
    <dbReference type="NCBI Taxonomy" id="1445510"/>
    <lineage>
        <taxon>Bacteria</taxon>
        <taxon>Pseudomonadati</taxon>
        <taxon>Pseudomonadota</taxon>
        <taxon>Gammaproteobacteria</taxon>
        <taxon>Oceanospirillales</taxon>
        <taxon>Saccharospirillaceae</taxon>
        <taxon>Gynuella</taxon>
    </lineage>
</organism>
<reference evidence="1 2" key="1">
    <citation type="submission" date="2014-01" db="EMBL/GenBank/DDBJ databases">
        <title>Full genme sequencing of cellulolytic bacterium Gynuella sunshinyii YC6258T gen. nov., sp. nov.</title>
        <authorList>
            <person name="Khan H."/>
            <person name="Chung E.J."/>
            <person name="Chung Y.R."/>
        </authorList>
    </citation>
    <scope>NUCLEOTIDE SEQUENCE [LARGE SCALE GENOMIC DNA]</scope>
    <source>
        <strain evidence="1 2">YC6258</strain>
    </source>
</reference>
<accession>A0A0C5VP17</accession>
<protein>
    <submittedName>
        <fullName evidence="1">Uncharacterized protein</fullName>
    </submittedName>
</protein>
<evidence type="ECO:0000313" key="2">
    <source>
        <dbReference type="Proteomes" id="UP000032266"/>
    </source>
</evidence>